<evidence type="ECO:0000313" key="3">
    <source>
        <dbReference type="Proteomes" id="UP000001593"/>
    </source>
</evidence>
<keyword evidence="1" id="KW-0732">Signal</keyword>
<organism evidence="2 3">
    <name type="scientific">Nematostella vectensis</name>
    <name type="common">Starlet sea anemone</name>
    <dbReference type="NCBI Taxonomy" id="45351"/>
    <lineage>
        <taxon>Eukaryota</taxon>
        <taxon>Metazoa</taxon>
        <taxon>Cnidaria</taxon>
        <taxon>Anthozoa</taxon>
        <taxon>Hexacorallia</taxon>
        <taxon>Actiniaria</taxon>
        <taxon>Edwardsiidae</taxon>
        <taxon>Nematostella</taxon>
    </lineage>
</organism>
<protein>
    <submittedName>
        <fullName evidence="2">Uncharacterized protein</fullName>
    </submittedName>
</protein>
<keyword evidence="3" id="KW-1185">Reference proteome</keyword>
<sequence length="146" mass="17113">MNKISALLFLGCVVAITWAFPREETIAHLVNYRARLTYLSKREKLEEITGFAKMKKRQTKEQVICEGPAKLALESYHIDLSKSHLCGENSKRWANDFKSFLRKRELEYHMSSNYRRNMNACCSPDCDWLLQYLEVDSQVIKCVDKK</sequence>
<name>A7SU27_NEMVE</name>
<accession>A7SU27</accession>
<dbReference type="HOGENOM" id="CLU_1779625_0_0_1"/>
<proteinExistence type="predicted"/>
<dbReference type="AlphaFoldDB" id="A7SU27"/>
<dbReference type="EMBL" id="DS469806">
    <property type="protein sequence ID" value="EDO32791.1"/>
    <property type="molecule type" value="Genomic_DNA"/>
</dbReference>
<evidence type="ECO:0000313" key="2">
    <source>
        <dbReference type="EMBL" id="EDO32791.1"/>
    </source>
</evidence>
<feature type="chain" id="PRO_5002715491" evidence="1">
    <location>
        <begin position="20"/>
        <end position="146"/>
    </location>
</feature>
<dbReference type="OMA" id="KRWANDF"/>
<feature type="signal peptide" evidence="1">
    <location>
        <begin position="1"/>
        <end position="19"/>
    </location>
</feature>
<gene>
    <name evidence="2" type="ORF">NEMVEDRAFT_v1g247411</name>
</gene>
<evidence type="ECO:0000256" key="1">
    <source>
        <dbReference type="SAM" id="SignalP"/>
    </source>
</evidence>
<reference evidence="2 3" key="1">
    <citation type="journal article" date="2007" name="Science">
        <title>Sea anemone genome reveals ancestral eumetazoan gene repertoire and genomic organization.</title>
        <authorList>
            <person name="Putnam N.H."/>
            <person name="Srivastava M."/>
            <person name="Hellsten U."/>
            <person name="Dirks B."/>
            <person name="Chapman J."/>
            <person name="Salamov A."/>
            <person name="Terry A."/>
            <person name="Shapiro H."/>
            <person name="Lindquist E."/>
            <person name="Kapitonov V.V."/>
            <person name="Jurka J."/>
            <person name="Genikhovich G."/>
            <person name="Grigoriev I.V."/>
            <person name="Lucas S.M."/>
            <person name="Steele R.E."/>
            <person name="Finnerty J.R."/>
            <person name="Technau U."/>
            <person name="Martindale M.Q."/>
            <person name="Rokhsar D.S."/>
        </authorList>
    </citation>
    <scope>NUCLEOTIDE SEQUENCE [LARGE SCALE GENOMIC DNA]</scope>
    <source>
        <strain evidence="3">CH2 X CH6</strain>
    </source>
</reference>
<dbReference type="InParanoid" id="A7SU27"/>
<dbReference type="Proteomes" id="UP000001593">
    <property type="component" value="Unassembled WGS sequence"/>
</dbReference>